<dbReference type="PRINTS" id="PR01434">
    <property type="entry name" value="NADHDHGNASE5"/>
</dbReference>
<feature type="transmembrane region" description="Helical" evidence="9">
    <location>
        <begin position="513"/>
        <end position="532"/>
    </location>
</feature>
<feature type="transmembrane region" description="Helical" evidence="9">
    <location>
        <begin position="468"/>
        <end position="493"/>
    </location>
</feature>
<evidence type="ECO:0000259" key="11">
    <source>
        <dbReference type="Pfam" id="PF00662"/>
    </source>
</evidence>
<dbReference type="InterPro" id="IPR050616">
    <property type="entry name" value="CPA3_Na-H_Antiporter_A"/>
</dbReference>
<dbReference type="Pfam" id="PF20501">
    <property type="entry name" value="MbhE"/>
    <property type="match status" value="1"/>
</dbReference>
<evidence type="ECO:0000313" key="14">
    <source>
        <dbReference type="EMBL" id="MFC4359512.1"/>
    </source>
</evidence>
<keyword evidence="3" id="KW-0050">Antiport</keyword>
<evidence type="ECO:0000256" key="7">
    <source>
        <dbReference type="ARBA" id="ARBA00023065"/>
    </source>
</evidence>
<evidence type="ECO:0000256" key="4">
    <source>
        <dbReference type="ARBA" id="ARBA00022475"/>
    </source>
</evidence>
<feature type="transmembrane region" description="Helical" evidence="9">
    <location>
        <begin position="164"/>
        <end position="191"/>
    </location>
</feature>
<dbReference type="GO" id="GO:0015297">
    <property type="term" value="F:antiporter activity"/>
    <property type="evidence" value="ECO:0007669"/>
    <property type="project" value="UniProtKB-KW"/>
</dbReference>
<proteinExistence type="predicted"/>
<evidence type="ECO:0000259" key="12">
    <source>
        <dbReference type="Pfam" id="PF13244"/>
    </source>
</evidence>
<dbReference type="InterPro" id="IPR046806">
    <property type="entry name" value="MrpA_C/MbhE"/>
</dbReference>
<dbReference type="GO" id="GO:0006811">
    <property type="term" value="P:monoatomic ion transport"/>
    <property type="evidence" value="ECO:0007669"/>
    <property type="project" value="UniProtKB-KW"/>
</dbReference>
<evidence type="ECO:0000256" key="6">
    <source>
        <dbReference type="ARBA" id="ARBA00022989"/>
    </source>
</evidence>
<dbReference type="PANTHER" id="PTHR43373:SF1">
    <property type="entry name" value="NA(+)_H(+) ANTIPORTER SUBUNIT A"/>
    <property type="match status" value="1"/>
</dbReference>
<gene>
    <name evidence="14" type="primary">mbhE</name>
    <name evidence="14" type="ORF">ACFO0N_16335</name>
</gene>
<dbReference type="Pfam" id="PF00361">
    <property type="entry name" value="Proton_antipo_M"/>
    <property type="match status" value="1"/>
</dbReference>
<dbReference type="InterPro" id="IPR025383">
    <property type="entry name" value="MrpA_C/MbhD"/>
</dbReference>
<evidence type="ECO:0000256" key="5">
    <source>
        <dbReference type="ARBA" id="ARBA00022692"/>
    </source>
</evidence>
<dbReference type="Pfam" id="PF00662">
    <property type="entry name" value="Proton_antipo_N"/>
    <property type="match status" value="1"/>
</dbReference>
<feature type="transmembrane region" description="Helical" evidence="9">
    <location>
        <begin position="663"/>
        <end position="681"/>
    </location>
</feature>
<keyword evidence="7" id="KW-0406">Ion transport</keyword>
<dbReference type="InterPro" id="IPR001516">
    <property type="entry name" value="Proton_antipo_N"/>
</dbReference>
<feature type="domain" description="NADH-Ubiquinone oxidoreductase (complex I) chain 5 N-terminal" evidence="11">
    <location>
        <begin position="65"/>
        <end position="112"/>
    </location>
</feature>
<organism evidence="14 15">
    <name type="scientific">Halobium salinum</name>
    <dbReference type="NCBI Taxonomy" id="1364940"/>
    <lineage>
        <taxon>Archaea</taxon>
        <taxon>Methanobacteriati</taxon>
        <taxon>Methanobacteriota</taxon>
        <taxon>Stenosarchaea group</taxon>
        <taxon>Halobacteria</taxon>
        <taxon>Halobacteriales</taxon>
        <taxon>Haloferacaceae</taxon>
        <taxon>Halobium</taxon>
    </lineage>
</organism>
<feature type="transmembrane region" description="Helical" evidence="9">
    <location>
        <begin position="211"/>
        <end position="231"/>
    </location>
</feature>
<keyword evidence="6 9" id="KW-1133">Transmembrane helix</keyword>
<comment type="caution">
    <text evidence="14">The sequence shown here is derived from an EMBL/GenBank/DDBJ whole genome shotgun (WGS) entry which is preliminary data.</text>
</comment>
<evidence type="ECO:0000256" key="1">
    <source>
        <dbReference type="ARBA" id="ARBA00004651"/>
    </source>
</evidence>
<reference evidence="14 15" key="1">
    <citation type="journal article" date="2019" name="Int. J. Syst. Evol. Microbiol.">
        <title>The Global Catalogue of Microorganisms (GCM) 10K type strain sequencing project: providing services to taxonomists for standard genome sequencing and annotation.</title>
        <authorList>
            <consortium name="The Broad Institute Genomics Platform"/>
            <consortium name="The Broad Institute Genome Sequencing Center for Infectious Disease"/>
            <person name="Wu L."/>
            <person name="Ma J."/>
        </authorList>
    </citation>
    <scope>NUCLEOTIDE SEQUENCE [LARGE SCALE GENOMIC DNA]</scope>
    <source>
        <strain evidence="14 15">CGMCC 1.12553</strain>
    </source>
</reference>
<dbReference type="Pfam" id="PF13244">
    <property type="entry name" value="MbhD"/>
    <property type="match status" value="1"/>
</dbReference>
<feature type="transmembrane region" description="Helical" evidence="9">
    <location>
        <begin position="612"/>
        <end position="630"/>
    </location>
</feature>
<protein>
    <submittedName>
        <fullName evidence="14">Hydrogen gas-evolving membrane-bound hydrogenase subunit E</fullName>
    </submittedName>
</protein>
<evidence type="ECO:0000313" key="15">
    <source>
        <dbReference type="Proteomes" id="UP001595921"/>
    </source>
</evidence>
<accession>A0ABD5PFB4</accession>
<feature type="transmembrane region" description="Helical" evidence="9">
    <location>
        <begin position="78"/>
        <end position="99"/>
    </location>
</feature>
<dbReference type="RefSeq" id="WP_267621684.1">
    <property type="nucleotide sequence ID" value="NZ_JAODIW010000006.1"/>
</dbReference>
<evidence type="ECO:0000256" key="8">
    <source>
        <dbReference type="ARBA" id="ARBA00023136"/>
    </source>
</evidence>
<dbReference type="Proteomes" id="UP001595921">
    <property type="component" value="Unassembled WGS sequence"/>
</dbReference>
<evidence type="ECO:0000256" key="9">
    <source>
        <dbReference type="SAM" id="Phobius"/>
    </source>
</evidence>
<evidence type="ECO:0000259" key="10">
    <source>
        <dbReference type="Pfam" id="PF00361"/>
    </source>
</evidence>
<feature type="transmembrane region" description="Helical" evidence="9">
    <location>
        <begin position="420"/>
        <end position="447"/>
    </location>
</feature>
<keyword evidence="15" id="KW-1185">Reference proteome</keyword>
<feature type="domain" description="NADH:quinone oxidoreductase/Mrp antiporter transmembrane" evidence="10">
    <location>
        <begin position="128"/>
        <end position="414"/>
    </location>
</feature>
<feature type="transmembrane region" description="Helical" evidence="9">
    <location>
        <begin position="758"/>
        <end position="777"/>
    </location>
</feature>
<name>A0ABD5PFB4_9EURY</name>
<feature type="transmembrane region" description="Helical" evidence="9">
    <location>
        <begin position="701"/>
        <end position="718"/>
    </location>
</feature>
<sequence>MSLTSGAIPVLVAVALPFLAAALVPLLWRVLGERTGYAGAGVALVSFSLLAGELGREGTVAVPWIPSLDVALRFHVDGWGLLFALLASGIGVLVFLYSATYMHGERGLRRYYGSLLAFMGAILGVALAADLVALFLFWELTSVASFLLIGHHDGDAESRYAARMAMVVTVVGGLFLLVGFLLLVVASGRAFGTETFDLTAMLANADAMRAALRETGLFLPALAFVAVGAASKSAQVPLHFWLPNAMAAPTPVSAFLHSATMVKVGVYLLGRLRPLFLGVEWTLLLVTLGLATMVVGAVLAVASTDIKELLAYSTASHLGLMVAGFGFASAAGAETGAFHLFNHALFKAALFLVAGIVAHEAGTRRLDELGGLRRDLPFTAVVAGVAALSMAGVPPFNGFYSKEYLFKAAYEAASAAGGLWWLYPTAAVVASIFTVLYSARFLALFFGDRPEALGEVHRPPATMLAPPALLAAVAFVVGLAPGLAVDVAVGAAIDATAVGAPEFDPHLPTELSPPVAMSVVSLGVGASTYPVYGRVHRAIRRARASAPALRPNWWYDRTLGGIDRVGAELLPRIQTGLLRTYAAWALGAAAALVVAGYVAAGVALPTEVGVDAPPATLVVLAVALVGAVAMTRAPSHVVGVLALSLLGFMVAVFYTLASAPDLALTQLVVETLSLLVFLLVLEKLPEYYGELDRRLALRDAVLSLGVGAAVFLTVLVSTRGPDGETALARYFVEKAVPEGGGTNVVNVILVDFRAFDTLGEVAVIVMAALSVLTLLTMRRRGESP</sequence>
<dbReference type="EMBL" id="JBHSDS010000008">
    <property type="protein sequence ID" value="MFC4359512.1"/>
    <property type="molecule type" value="Genomic_DNA"/>
</dbReference>
<feature type="transmembrane region" description="Helical" evidence="9">
    <location>
        <begin position="637"/>
        <end position="657"/>
    </location>
</feature>
<feature type="transmembrane region" description="Helical" evidence="9">
    <location>
        <begin position="309"/>
        <end position="331"/>
    </location>
</feature>
<dbReference type="InterPro" id="IPR001750">
    <property type="entry name" value="ND/Mrp_TM"/>
</dbReference>
<dbReference type="GO" id="GO:0005886">
    <property type="term" value="C:plasma membrane"/>
    <property type="evidence" value="ECO:0007669"/>
    <property type="project" value="UniProtKB-SubCell"/>
</dbReference>
<keyword evidence="4" id="KW-1003">Cell membrane</keyword>
<feature type="domain" description="MrpA C-terminal/MbhE" evidence="13">
    <location>
        <begin position="697"/>
        <end position="777"/>
    </location>
</feature>
<feature type="transmembrane region" description="Helical" evidence="9">
    <location>
        <begin position="581"/>
        <end position="600"/>
    </location>
</feature>
<dbReference type="PANTHER" id="PTHR43373">
    <property type="entry name" value="NA(+)/H(+) ANTIPORTER SUBUNIT"/>
    <property type="match status" value="1"/>
</dbReference>
<feature type="domain" description="MrpA C-terminal/MbhD" evidence="12">
    <location>
        <begin position="622"/>
        <end position="686"/>
    </location>
</feature>
<evidence type="ECO:0000256" key="2">
    <source>
        <dbReference type="ARBA" id="ARBA00022448"/>
    </source>
</evidence>
<dbReference type="AlphaFoldDB" id="A0ABD5PFB4"/>
<evidence type="ECO:0000259" key="13">
    <source>
        <dbReference type="Pfam" id="PF20501"/>
    </source>
</evidence>
<evidence type="ECO:0000256" key="3">
    <source>
        <dbReference type="ARBA" id="ARBA00022449"/>
    </source>
</evidence>
<comment type="subcellular location">
    <subcellularLocation>
        <location evidence="1">Cell membrane</location>
        <topology evidence="1">Multi-pass membrane protein</topology>
    </subcellularLocation>
</comment>
<feature type="transmembrane region" description="Helical" evidence="9">
    <location>
        <begin position="281"/>
        <end position="302"/>
    </location>
</feature>
<keyword evidence="8 9" id="KW-0472">Membrane</keyword>
<feature type="transmembrane region" description="Helical" evidence="9">
    <location>
        <begin position="6"/>
        <end position="28"/>
    </location>
</feature>
<keyword evidence="2" id="KW-0813">Transport</keyword>
<feature type="transmembrane region" description="Helical" evidence="9">
    <location>
        <begin position="111"/>
        <end position="129"/>
    </location>
</feature>
<keyword evidence="5 9" id="KW-0812">Transmembrane</keyword>
<feature type="transmembrane region" description="Helical" evidence="9">
    <location>
        <begin position="337"/>
        <end position="358"/>
    </location>
</feature>
<feature type="transmembrane region" description="Helical" evidence="9">
    <location>
        <begin position="378"/>
        <end position="400"/>
    </location>
</feature>